<protein>
    <submittedName>
        <fullName evidence="2">Uncharacterized protein</fullName>
    </submittedName>
</protein>
<sequence>MAVSELNAFRYQLHNTVHHFGLYEAWTVFKVGLTGFLYIKPE</sequence>
<keyword evidence="1" id="KW-1133">Transmembrane helix</keyword>
<accession>A0A7G5F7U2</accession>
<keyword evidence="1" id="KW-0472">Membrane</keyword>
<proteinExistence type="predicted"/>
<dbReference type="EMBL" id="MN423364">
    <property type="protein sequence ID" value="QMV82672.1"/>
    <property type="molecule type" value="Genomic_DNA"/>
</dbReference>
<evidence type="ECO:0000313" key="2">
    <source>
        <dbReference type="EMBL" id="QMV82672.1"/>
    </source>
</evidence>
<keyword evidence="2" id="KW-0614">Plasmid</keyword>
<reference evidence="2" key="1">
    <citation type="submission" date="2019-09" db="EMBL/GenBank/DDBJ databases">
        <authorList>
            <person name="Zhou D."/>
            <person name="Xu Y."/>
        </authorList>
    </citation>
    <scope>NUCLEOTIDE SEQUENCE</scope>
    <source>
        <strain evidence="2">201210010057</strain>
        <plasmid evidence="2">p10057-catA</plasmid>
    </source>
</reference>
<feature type="transmembrane region" description="Helical" evidence="1">
    <location>
        <begin position="20"/>
        <end position="39"/>
    </location>
</feature>
<name>A0A7G5F7U2_KLEPN</name>
<geneLocation type="plasmid" evidence="2">
    <name>p10057-catA</name>
</geneLocation>
<keyword evidence="1" id="KW-0812">Transmembrane</keyword>
<dbReference type="AlphaFoldDB" id="A0A7G5F7U2"/>
<organism evidence="2">
    <name type="scientific">Klebsiella pneumoniae</name>
    <dbReference type="NCBI Taxonomy" id="573"/>
    <lineage>
        <taxon>Bacteria</taxon>
        <taxon>Pseudomonadati</taxon>
        <taxon>Pseudomonadota</taxon>
        <taxon>Gammaproteobacteria</taxon>
        <taxon>Enterobacterales</taxon>
        <taxon>Enterobacteriaceae</taxon>
        <taxon>Klebsiella/Raoultella group</taxon>
        <taxon>Klebsiella</taxon>
        <taxon>Klebsiella pneumoniae complex</taxon>
    </lineage>
</organism>
<evidence type="ECO:0000256" key="1">
    <source>
        <dbReference type="SAM" id="Phobius"/>
    </source>
</evidence>